<evidence type="ECO:0000313" key="2">
    <source>
        <dbReference type="EMBL" id="GMH82504.1"/>
    </source>
</evidence>
<dbReference type="AlphaFoldDB" id="A0A9W7EIT6"/>
<evidence type="ECO:0000313" key="3">
    <source>
        <dbReference type="Proteomes" id="UP001165085"/>
    </source>
</evidence>
<keyword evidence="3" id="KW-1185">Reference proteome</keyword>
<evidence type="ECO:0000256" key="1">
    <source>
        <dbReference type="SAM" id="MobiDB-lite"/>
    </source>
</evidence>
<dbReference type="Proteomes" id="UP001165085">
    <property type="component" value="Unassembled WGS sequence"/>
</dbReference>
<organism evidence="2 3">
    <name type="scientific">Triparma strigata</name>
    <dbReference type="NCBI Taxonomy" id="1606541"/>
    <lineage>
        <taxon>Eukaryota</taxon>
        <taxon>Sar</taxon>
        <taxon>Stramenopiles</taxon>
        <taxon>Ochrophyta</taxon>
        <taxon>Bolidophyceae</taxon>
        <taxon>Parmales</taxon>
        <taxon>Triparmaceae</taxon>
        <taxon>Triparma</taxon>
    </lineage>
</organism>
<accession>A0A9W7EIT6</accession>
<sequence length="99" mass="10999">MKGRFETVDGSGRGGVVLKREVEVVSVQSENAKLQKDYQEISSKELSSRTSNQESKYLNEKLKAAEAANKKETEQLRQELKASKEASSRPLPTPSYPSP</sequence>
<comment type="caution">
    <text evidence="2">The sequence shown here is derived from an EMBL/GenBank/DDBJ whole genome shotgun (WGS) entry which is preliminary data.</text>
</comment>
<protein>
    <submittedName>
        <fullName evidence="2">Uncharacterized protein</fullName>
    </submittedName>
</protein>
<gene>
    <name evidence="2" type="ORF">TrST_g11059</name>
</gene>
<feature type="region of interest" description="Disordered" evidence="1">
    <location>
        <begin position="65"/>
        <end position="99"/>
    </location>
</feature>
<dbReference type="EMBL" id="BRXY01000269">
    <property type="protein sequence ID" value="GMH82504.1"/>
    <property type="molecule type" value="Genomic_DNA"/>
</dbReference>
<proteinExistence type="predicted"/>
<feature type="compositionally biased region" description="Basic and acidic residues" evidence="1">
    <location>
        <begin position="65"/>
        <end position="87"/>
    </location>
</feature>
<reference evidence="3" key="1">
    <citation type="journal article" date="2023" name="Commun. Biol.">
        <title>Genome analysis of Parmales, the sister group of diatoms, reveals the evolutionary specialization of diatoms from phago-mixotrophs to photoautotrophs.</title>
        <authorList>
            <person name="Ban H."/>
            <person name="Sato S."/>
            <person name="Yoshikawa S."/>
            <person name="Yamada K."/>
            <person name="Nakamura Y."/>
            <person name="Ichinomiya M."/>
            <person name="Sato N."/>
            <person name="Blanc-Mathieu R."/>
            <person name="Endo H."/>
            <person name="Kuwata A."/>
            <person name="Ogata H."/>
        </authorList>
    </citation>
    <scope>NUCLEOTIDE SEQUENCE [LARGE SCALE GENOMIC DNA]</scope>
    <source>
        <strain evidence="3">NIES 3701</strain>
    </source>
</reference>
<name>A0A9W7EIT6_9STRA</name>